<dbReference type="SUPFAM" id="SSF50044">
    <property type="entry name" value="SH3-domain"/>
    <property type="match status" value="1"/>
</dbReference>
<organism evidence="8 9">
    <name type="scientific">Amphibalanus amphitrite</name>
    <name type="common">Striped barnacle</name>
    <name type="synonym">Balanus amphitrite</name>
    <dbReference type="NCBI Taxonomy" id="1232801"/>
    <lineage>
        <taxon>Eukaryota</taxon>
        <taxon>Metazoa</taxon>
        <taxon>Ecdysozoa</taxon>
        <taxon>Arthropoda</taxon>
        <taxon>Crustacea</taxon>
        <taxon>Multicrustacea</taxon>
        <taxon>Cirripedia</taxon>
        <taxon>Thoracica</taxon>
        <taxon>Thoracicalcarea</taxon>
        <taxon>Balanomorpha</taxon>
        <taxon>Balanoidea</taxon>
        <taxon>Balanidae</taxon>
        <taxon>Amphibalaninae</taxon>
        <taxon>Amphibalanus</taxon>
    </lineage>
</organism>
<keyword evidence="3" id="KW-0175">Coiled coil</keyword>
<dbReference type="FunFam" id="2.30.30.40:FF:000115">
    <property type="entry name" value="Small G protein signaling modulator 3 homolog"/>
    <property type="match status" value="1"/>
</dbReference>
<dbReference type="PROSITE" id="PS50002">
    <property type="entry name" value="SH3"/>
    <property type="match status" value="1"/>
</dbReference>
<protein>
    <submittedName>
        <fullName evidence="8">Small G protein signaling modulator 3</fullName>
    </submittedName>
</protein>
<dbReference type="AlphaFoldDB" id="A0A6A4WEZ1"/>
<evidence type="ECO:0000256" key="3">
    <source>
        <dbReference type="ARBA" id="ARBA00023054"/>
    </source>
</evidence>
<evidence type="ECO:0000256" key="4">
    <source>
        <dbReference type="ARBA" id="ARBA00023136"/>
    </source>
</evidence>
<dbReference type="Pfam" id="PF00018">
    <property type="entry name" value="SH3_1"/>
    <property type="match status" value="1"/>
</dbReference>
<evidence type="ECO:0000256" key="5">
    <source>
        <dbReference type="PROSITE-ProRule" id="PRU00192"/>
    </source>
</evidence>
<evidence type="ECO:0000313" key="9">
    <source>
        <dbReference type="Proteomes" id="UP000440578"/>
    </source>
</evidence>
<accession>A0A6A4WEZ1</accession>
<dbReference type="InterPro" id="IPR001452">
    <property type="entry name" value="SH3_domain"/>
</dbReference>
<proteinExistence type="predicted"/>
<dbReference type="PROSITE" id="PS50826">
    <property type="entry name" value="RUN"/>
    <property type="match status" value="1"/>
</dbReference>
<evidence type="ECO:0000259" key="6">
    <source>
        <dbReference type="PROSITE" id="PS50002"/>
    </source>
</evidence>
<dbReference type="InterPro" id="IPR004012">
    <property type="entry name" value="Run_dom"/>
</dbReference>
<dbReference type="Gene3D" id="2.30.30.40">
    <property type="entry name" value="SH3 Domains"/>
    <property type="match status" value="1"/>
</dbReference>
<dbReference type="InterPro" id="IPR036028">
    <property type="entry name" value="SH3-like_dom_sf"/>
</dbReference>
<dbReference type="InterPro" id="IPR050384">
    <property type="entry name" value="Endophilin_SH3RF"/>
</dbReference>
<dbReference type="PANTHER" id="PTHR14167">
    <property type="entry name" value="SH3 DOMAIN-CONTAINING"/>
    <property type="match status" value="1"/>
</dbReference>
<gene>
    <name evidence="8" type="primary">SGSM3_1</name>
    <name evidence="8" type="ORF">FJT64_025698</name>
</gene>
<evidence type="ECO:0000259" key="7">
    <source>
        <dbReference type="PROSITE" id="PS50826"/>
    </source>
</evidence>
<sequence length="235" mass="26905">MHRHMALSWPHDTLTGDPPSEILADLREAIQQLGRHFQSVDPELSGVSLLPDYSMESHARDHDAFVSVSSKRQRRAKALLDFERHDDDELGFRKNDVITVLSQRDEHCWVGELNGLRGWFPAKFVELLDERSKMYSSAGDDSVTEAVTHLVRGSLCATLKQVLEHGMRRPIILGGVCHPWLFIEEVAHKEVERDYNSVYSRLVLCKTYRLDEDGKVLSPEEVRTCHCRPSSPEYL</sequence>
<keyword evidence="2 5" id="KW-0728">SH3 domain</keyword>
<dbReference type="CDD" id="cd11813">
    <property type="entry name" value="SH3_SGSM3"/>
    <property type="match status" value="1"/>
</dbReference>
<feature type="domain" description="SH3" evidence="6">
    <location>
        <begin position="71"/>
        <end position="130"/>
    </location>
</feature>
<feature type="domain" description="RUN" evidence="7">
    <location>
        <begin position="146"/>
        <end position="235"/>
    </location>
</feature>
<keyword evidence="4" id="KW-0472">Membrane</keyword>
<dbReference type="PANTHER" id="PTHR14167:SF81">
    <property type="entry name" value="ENDOPHILIN-A"/>
    <property type="match status" value="1"/>
</dbReference>
<evidence type="ECO:0000313" key="8">
    <source>
        <dbReference type="EMBL" id="KAF0302190.1"/>
    </source>
</evidence>
<dbReference type="EMBL" id="VIIS01001084">
    <property type="protein sequence ID" value="KAF0302190.1"/>
    <property type="molecule type" value="Genomic_DNA"/>
</dbReference>
<dbReference type="SMART" id="SM00326">
    <property type="entry name" value="SH3"/>
    <property type="match status" value="1"/>
</dbReference>
<comment type="subcellular location">
    <subcellularLocation>
        <location evidence="1">Membrane</location>
        <topology evidence="1">Peripheral membrane protein</topology>
    </subcellularLocation>
</comment>
<dbReference type="OrthoDB" id="44736at2759"/>
<dbReference type="InterPro" id="IPR035833">
    <property type="entry name" value="SGSM3_SH3"/>
</dbReference>
<evidence type="ECO:0000256" key="2">
    <source>
        <dbReference type="ARBA" id="ARBA00022443"/>
    </source>
</evidence>
<comment type="caution">
    <text evidence="8">The sequence shown here is derived from an EMBL/GenBank/DDBJ whole genome shotgun (WGS) entry which is preliminary data.</text>
</comment>
<dbReference type="Proteomes" id="UP000440578">
    <property type="component" value="Unassembled WGS sequence"/>
</dbReference>
<name>A0A6A4WEZ1_AMPAM</name>
<keyword evidence="9" id="KW-1185">Reference proteome</keyword>
<evidence type="ECO:0000256" key="1">
    <source>
        <dbReference type="ARBA" id="ARBA00004170"/>
    </source>
</evidence>
<dbReference type="PRINTS" id="PR00452">
    <property type="entry name" value="SH3DOMAIN"/>
</dbReference>
<reference evidence="8 9" key="1">
    <citation type="submission" date="2019-07" db="EMBL/GenBank/DDBJ databases">
        <title>Draft genome assembly of a fouling barnacle, Amphibalanus amphitrite (Darwin, 1854): The first reference genome for Thecostraca.</title>
        <authorList>
            <person name="Kim W."/>
        </authorList>
    </citation>
    <scope>NUCLEOTIDE SEQUENCE [LARGE SCALE GENOMIC DNA]</scope>
    <source>
        <strain evidence="8">SNU_AA5</strain>
        <tissue evidence="8">Soma without cirri and trophi</tissue>
    </source>
</reference>